<proteinExistence type="inferred from homology"/>
<accession>A0A090Q5X0</accession>
<organism evidence="4 5">
    <name type="scientific">Nonlabens tegetincola</name>
    <dbReference type="NCBI Taxonomy" id="323273"/>
    <lineage>
        <taxon>Bacteria</taxon>
        <taxon>Pseudomonadati</taxon>
        <taxon>Bacteroidota</taxon>
        <taxon>Flavobacteriia</taxon>
        <taxon>Flavobacteriales</taxon>
        <taxon>Flavobacteriaceae</taxon>
        <taxon>Nonlabens</taxon>
    </lineage>
</organism>
<evidence type="ECO:0000256" key="1">
    <source>
        <dbReference type="ARBA" id="ARBA00006499"/>
    </source>
</evidence>
<dbReference type="Pfam" id="PF02230">
    <property type="entry name" value="Abhydrolase_2"/>
    <property type="match status" value="1"/>
</dbReference>
<dbReference type="InterPro" id="IPR003140">
    <property type="entry name" value="PLipase/COase/thioEstase"/>
</dbReference>
<dbReference type="AlphaFoldDB" id="A0A090Q5X0"/>
<dbReference type="EMBL" id="BBML01000006">
    <property type="protein sequence ID" value="GAK97597.1"/>
    <property type="molecule type" value="Genomic_DNA"/>
</dbReference>
<evidence type="ECO:0000256" key="2">
    <source>
        <dbReference type="ARBA" id="ARBA00022801"/>
    </source>
</evidence>
<keyword evidence="5" id="KW-1185">Reference proteome</keyword>
<dbReference type="GO" id="GO:0106435">
    <property type="term" value="F:carboxylesterase activity"/>
    <property type="evidence" value="ECO:0007669"/>
    <property type="project" value="UniProtKB-EC"/>
</dbReference>
<gene>
    <name evidence="4" type="ORF">JCM19294_133</name>
</gene>
<dbReference type="STRING" id="319236.BST91_06170"/>
<dbReference type="InterPro" id="IPR029058">
    <property type="entry name" value="AB_hydrolase_fold"/>
</dbReference>
<name>A0A090Q5X0_9FLAO</name>
<dbReference type="PANTHER" id="PTHR10655:SF17">
    <property type="entry name" value="LYSOPHOSPHOLIPASE-LIKE PROTEIN 1"/>
    <property type="match status" value="1"/>
</dbReference>
<dbReference type="SUPFAM" id="SSF53474">
    <property type="entry name" value="alpha/beta-Hydrolases"/>
    <property type="match status" value="1"/>
</dbReference>
<dbReference type="PANTHER" id="PTHR10655">
    <property type="entry name" value="LYSOPHOSPHOLIPASE-RELATED"/>
    <property type="match status" value="1"/>
</dbReference>
<dbReference type="eggNOG" id="COG0400">
    <property type="taxonomic scope" value="Bacteria"/>
</dbReference>
<comment type="caution">
    <text evidence="4">The sequence shown here is derived from an EMBL/GenBank/DDBJ whole genome shotgun (WGS) entry which is preliminary data.</text>
</comment>
<dbReference type="Gene3D" id="3.40.50.1820">
    <property type="entry name" value="alpha/beta hydrolase"/>
    <property type="match status" value="1"/>
</dbReference>
<dbReference type="EC" id="3.1.1.1" evidence="4"/>
<evidence type="ECO:0000313" key="5">
    <source>
        <dbReference type="Proteomes" id="UP000029221"/>
    </source>
</evidence>
<protein>
    <submittedName>
        <fullName evidence="4">Serine esterase</fullName>
        <ecNumber evidence="4">3.1.1.1</ecNumber>
    </submittedName>
</protein>
<keyword evidence="2 4" id="KW-0378">Hydrolase</keyword>
<sequence>MTNTSLSIKHIIRPAVQENAPLLLLLHGYGSNEEDLFSFSSEIDPNIFVVSARAPYEIPPYGAAWYAINFDAAGGKFSDLDQAKSSMELLDTFIEELKNSYPIDPNNINLLGFSQGAILSYALSFKHLGMFNNVVAMSGYLNKELIENEDDVVARFRESVKKTNYFISHGTMDQVIPLDWASEAPKFMSELKADYLYKNYPIGHGVSRDNFYDMKEWLEKRIF</sequence>
<dbReference type="InterPro" id="IPR050565">
    <property type="entry name" value="LYPA1-2/EST-like"/>
</dbReference>
<dbReference type="RefSeq" id="WP_042279303.1">
    <property type="nucleotide sequence ID" value="NZ_BBML01000006.1"/>
</dbReference>
<feature type="domain" description="Phospholipase/carboxylesterase/thioesterase" evidence="3">
    <location>
        <begin position="13"/>
        <end position="221"/>
    </location>
</feature>
<reference evidence="4" key="1">
    <citation type="journal article" date="2014" name="Genome Announc.">
        <title>Draft Genome Sequences of Marine Flavobacterium Nonlabens Strains NR17, NR24, NR27, NR32, NR33, and Ara13.</title>
        <authorList>
            <person name="Nakanishi M."/>
            <person name="Meirelles P."/>
            <person name="Suzuki R."/>
            <person name="Takatani N."/>
            <person name="Mino S."/>
            <person name="Suda W."/>
            <person name="Oshima K."/>
            <person name="Hattori M."/>
            <person name="Ohkuma M."/>
            <person name="Hosokawa M."/>
            <person name="Miyashita K."/>
            <person name="Thompson F.L."/>
            <person name="Niwa A."/>
            <person name="Sawabe T."/>
            <person name="Sawabe T."/>
        </authorList>
    </citation>
    <scope>NUCLEOTIDE SEQUENCE [LARGE SCALE GENOMIC DNA]</scope>
    <source>
        <strain evidence="4">JCM 19294</strain>
    </source>
</reference>
<evidence type="ECO:0000259" key="3">
    <source>
        <dbReference type="Pfam" id="PF02230"/>
    </source>
</evidence>
<comment type="similarity">
    <text evidence="1">Belongs to the AB hydrolase superfamily. AB hydrolase 2 family.</text>
</comment>
<evidence type="ECO:0000313" key="4">
    <source>
        <dbReference type="EMBL" id="GAK97597.1"/>
    </source>
</evidence>
<dbReference type="Proteomes" id="UP000029221">
    <property type="component" value="Unassembled WGS sequence"/>
</dbReference>